<gene>
    <name evidence="1" type="ORF">PPENT_87.1.T0190256</name>
</gene>
<organism evidence="1 2">
    <name type="scientific">Paramecium pentaurelia</name>
    <dbReference type="NCBI Taxonomy" id="43138"/>
    <lineage>
        <taxon>Eukaryota</taxon>
        <taxon>Sar</taxon>
        <taxon>Alveolata</taxon>
        <taxon>Ciliophora</taxon>
        <taxon>Intramacronucleata</taxon>
        <taxon>Oligohymenophorea</taxon>
        <taxon>Peniculida</taxon>
        <taxon>Parameciidae</taxon>
        <taxon>Paramecium</taxon>
    </lineage>
</organism>
<reference evidence="1" key="1">
    <citation type="submission" date="2021-01" db="EMBL/GenBank/DDBJ databases">
        <authorList>
            <consortium name="Genoscope - CEA"/>
            <person name="William W."/>
        </authorList>
    </citation>
    <scope>NUCLEOTIDE SEQUENCE</scope>
</reference>
<name>A0A8S1TEU9_9CILI</name>
<keyword evidence="2" id="KW-1185">Reference proteome</keyword>
<protein>
    <submittedName>
        <fullName evidence="1">Uncharacterized protein</fullName>
    </submittedName>
</protein>
<comment type="caution">
    <text evidence="1">The sequence shown here is derived from an EMBL/GenBank/DDBJ whole genome shotgun (WGS) entry which is preliminary data.</text>
</comment>
<dbReference type="Proteomes" id="UP000689195">
    <property type="component" value="Unassembled WGS sequence"/>
</dbReference>
<dbReference type="AlphaFoldDB" id="A0A8S1TEU9"/>
<dbReference type="EMBL" id="CAJJDO010000019">
    <property type="protein sequence ID" value="CAD8149726.1"/>
    <property type="molecule type" value="Genomic_DNA"/>
</dbReference>
<proteinExistence type="predicted"/>
<evidence type="ECO:0000313" key="1">
    <source>
        <dbReference type="EMBL" id="CAD8149726.1"/>
    </source>
</evidence>
<accession>A0A8S1TEU9</accession>
<dbReference type="OrthoDB" id="10410339at2759"/>
<sequence>MNQLQYEEQRTQQEMMQQQYQQQYQQRQTYQQNQQQSYDPWDNMICDFKNHTSILNKQNNNDRQINKNQPVYNNQYPYGGQDFQMNERNNQNYQSNTPKTEIPQYQDQQKIQQQDQSNLTAYQRVFKTTPDGRTVCTYEDVKKYMESETRTEITPKNFRIKRIVEIDHKM</sequence>
<evidence type="ECO:0000313" key="2">
    <source>
        <dbReference type="Proteomes" id="UP000689195"/>
    </source>
</evidence>